<dbReference type="AlphaFoldDB" id="A0A4Y9L1C3"/>
<sequence>MKQELRFERSEFTHRLDAVKKEMKARSLDVLLLSEPSNANYLTGYDAYSFYVPQMVVVALNHNEPVWIGRGQDGISASMTTYLSKNNIRPFPDVFVQSALSPYDFVAEIVKEICGERVRIGVEMGGYYYSARAHADLLKALPRASFTDADLLVNWIRLVKSPAEIALMREAGQIADAMMYRAIEIAAPGVRECDVAAAVYHQMMAGTPAFGGSYTCSPIYLCVGEKAIAPHAAWSDDPLEERTVVNLELFGNRHRYQVNLARTICIGSPSQKYQKLADVVVESLEAGLDAVIPGKTAEQVHAAFARNLAKHGYEKDSRLGYSLGLGYPPAVGEKTVSLRKGDQTVLRPGMCFHMMSGLWLENEGITITQPFVVTETGYEALTKIPRQLFIK</sequence>
<name>A0A4Y9L1C3_9BRAD</name>
<dbReference type="InterPro" id="IPR029149">
    <property type="entry name" value="Creatin/AminoP/Spt16_N"/>
</dbReference>
<dbReference type="InterPro" id="IPR050659">
    <property type="entry name" value="Peptidase_M24B"/>
</dbReference>
<evidence type="ECO:0000259" key="2">
    <source>
        <dbReference type="Pfam" id="PF01321"/>
    </source>
</evidence>
<dbReference type="RefSeq" id="WP_135179726.1">
    <property type="nucleotide sequence ID" value="NZ_SPQT01000095.1"/>
</dbReference>
<accession>A0A4Y9L1C3</accession>
<dbReference type="Proteomes" id="UP000297966">
    <property type="component" value="Unassembled WGS sequence"/>
</dbReference>
<keyword evidence="4" id="KW-1185">Reference proteome</keyword>
<gene>
    <name evidence="3" type="ORF">E4K65_46400</name>
</gene>
<organism evidence="3 4">
    <name type="scientific">Bradyrhizobium niftali</name>
    <dbReference type="NCBI Taxonomy" id="2560055"/>
    <lineage>
        <taxon>Bacteria</taxon>
        <taxon>Pseudomonadati</taxon>
        <taxon>Pseudomonadota</taxon>
        <taxon>Alphaproteobacteria</taxon>
        <taxon>Hyphomicrobiales</taxon>
        <taxon>Nitrobacteraceae</taxon>
        <taxon>Bradyrhizobium</taxon>
    </lineage>
</organism>
<dbReference type="InterPro" id="IPR036005">
    <property type="entry name" value="Creatinase/aminopeptidase-like"/>
</dbReference>
<feature type="domain" description="Peptidase M24" evidence="1">
    <location>
        <begin position="167"/>
        <end position="375"/>
    </location>
</feature>
<dbReference type="EMBL" id="SPQT01000095">
    <property type="protein sequence ID" value="TFV35642.1"/>
    <property type="molecule type" value="Genomic_DNA"/>
</dbReference>
<dbReference type="InterPro" id="IPR000994">
    <property type="entry name" value="Pept_M24"/>
</dbReference>
<dbReference type="SUPFAM" id="SSF55920">
    <property type="entry name" value="Creatinase/aminopeptidase"/>
    <property type="match status" value="1"/>
</dbReference>
<dbReference type="OrthoDB" id="9761809at2"/>
<dbReference type="Gene3D" id="3.40.350.10">
    <property type="entry name" value="Creatinase/prolidase N-terminal domain"/>
    <property type="match status" value="1"/>
</dbReference>
<evidence type="ECO:0000313" key="3">
    <source>
        <dbReference type="EMBL" id="TFV35642.1"/>
    </source>
</evidence>
<evidence type="ECO:0000313" key="4">
    <source>
        <dbReference type="Proteomes" id="UP000297966"/>
    </source>
</evidence>
<protein>
    <submittedName>
        <fullName evidence="3">M24 family metallopeptidase</fullName>
    </submittedName>
</protein>
<feature type="domain" description="Creatinase N-terminal" evidence="2">
    <location>
        <begin position="15"/>
        <end position="159"/>
    </location>
</feature>
<dbReference type="Gene3D" id="3.90.230.10">
    <property type="entry name" value="Creatinase/methionine aminopeptidase superfamily"/>
    <property type="match status" value="1"/>
</dbReference>
<dbReference type="Pfam" id="PF00557">
    <property type="entry name" value="Peptidase_M24"/>
    <property type="match status" value="1"/>
</dbReference>
<dbReference type="PANTHER" id="PTHR46112">
    <property type="entry name" value="AMINOPEPTIDASE"/>
    <property type="match status" value="1"/>
</dbReference>
<reference evidence="3 4" key="1">
    <citation type="submission" date="2019-03" db="EMBL/GenBank/DDBJ databases">
        <title>Bradyrhizobium diversity isolated from nodules of Chamaecrista fasciculata.</title>
        <authorList>
            <person name="Klepa M.S."/>
            <person name="Urquiaga M.O."/>
            <person name="Hungria M."/>
            <person name="Delamuta J.R."/>
        </authorList>
    </citation>
    <scope>NUCLEOTIDE SEQUENCE [LARGE SCALE GENOMIC DNA]</scope>
    <source>
        <strain evidence="3 4">CNPSo 3448</strain>
    </source>
</reference>
<dbReference type="SUPFAM" id="SSF53092">
    <property type="entry name" value="Creatinase/prolidase N-terminal domain"/>
    <property type="match status" value="1"/>
</dbReference>
<dbReference type="Pfam" id="PF01321">
    <property type="entry name" value="Creatinase_N"/>
    <property type="match status" value="1"/>
</dbReference>
<dbReference type="CDD" id="cd01066">
    <property type="entry name" value="APP_MetAP"/>
    <property type="match status" value="1"/>
</dbReference>
<comment type="caution">
    <text evidence="3">The sequence shown here is derived from an EMBL/GenBank/DDBJ whole genome shotgun (WGS) entry which is preliminary data.</text>
</comment>
<dbReference type="InterPro" id="IPR000587">
    <property type="entry name" value="Creatinase_N"/>
</dbReference>
<dbReference type="PANTHER" id="PTHR46112:SF2">
    <property type="entry name" value="XAA-PRO AMINOPEPTIDASE P-RELATED"/>
    <property type="match status" value="1"/>
</dbReference>
<proteinExistence type="predicted"/>
<evidence type="ECO:0000259" key="1">
    <source>
        <dbReference type="Pfam" id="PF00557"/>
    </source>
</evidence>